<keyword evidence="12" id="KW-0131">Cell cycle</keyword>
<dbReference type="GO" id="GO:0005886">
    <property type="term" value="C:plasma membrane"/>
    <property type="evidence" value="ECO:0007669"/>
    <property type="project" value="UniProtKB-SubCell"/>
</dbReference>
<feature type="transmembrane region" description="Helical" evidence="17">
    <location>
        <begin position="325"/>
        <end position="349"/>
    </location>
</feature>
<name>A0A6J7CMK7_9ZZZZ</name>
<keyword evidence="11 17" id="KW-0472">Membrane</keyword>
<evidence type="ECO:0000256" key="8">
    <source>
        <dbReference type="ARBA" id="ARBA00022960"/>
    </source>
</evidence>
<evidence type="ECO:0000256" key="3">
    <source>
        <dbReference type="ARBA" id="ARBA00022475"/>
    </source>
</evidence>
<reference evidence="18" key="1">
    <citation type="submission" date="2020-05" db="EMBL/GenBank/DDBJ databases">
        <authorList>
            <person name="Chiriac C."/>
            <person name="Salcher M."/>
            <person name="Ghai R."/>
            <person name="Kavagutti S V."/>
        </authorList>
    </citation>
    <scope>NUCLEOTIDE SEQUENCE</scope>
</reference>
<dbReference type="InterPro" id="IPR018365">
    <property type="entry name" value="Cell_cycle_FtsW-rel_CS"/>
</dbReference>
<keyword evidence="9" id="KW-0573">Peptidoglycan synthesis</keyword>
<sequence length="426" mass="45323">MSIASQTEVETSHQVHDGRFSYFLRPLAPYYLIIGATTLLLVLGLVMVLSASSVTSYAANGSSFAVALKQLMWVAIGLPIMVGLSRAPVKFYRRTALFLVVLAFILLMLVFVPGLGKSVNGNRNWIDFGGPIRIQPSEFAKFALIVWGAHLLALKETRGEDWIYVIKRLGLVAVGFLLLVLAGGDLGTSLVLMAITGALLFFAGIPMRVLAIVIGLGLGAASILSLSHGYRRQRFQSWLDPSSDPLGAGWQALHSTYALASGGWWGVGLGASREKWGDLPEAHTDFIFAIIGEELGLFGTLVVLALLAAICVSGLVIAIRTKNTFVRLAAAGAVTWILIQAVVNVGAVLGLLPITGIPLPLVSYGGSALIPTMAAIGMLMAFSRREPDAVVALQMRGPNPWRRFFSDARSGSNSNAALHAVPESGS</sequence>
<feature type="transmembrane region" description="Helical" evidence="17">
    <location>
        <begin position="295"/>
        <end position="318"/>
    </location>
</feature>
<dbReference type="GO" id="GO:0008955">
    <property type="term" value="F:peptidoglycan glycosyltransferase activity"/>
    <property type="evidence" value="ECO:0007669"/>
    <property type="project" value="UniProtKB-EC"/>
</dbReference>
<feature type="transmembrane region" description="Helical" evidence="17">
    <location>
        <begin position="169"/>
        <end position="202"/>
    </location>
</feature>
<feature type="transmembrane region" description="Helical" evidence="17">
    <location>
        <begin position="96"/>
        <end position="115"/>
    </location>
</feature>
<evidence type="ECO:0000256" key="7">
    <source>
        <dbReference type="ARBA" id="ARBA00022692"/>
    </source>
</evidence>
<evidence type="ECO:0000256" key="16">
    <source>
        <dbReference type="ARBA" id="ARBA00049902"/>
    </source>
</evidence>
<evidence type="ECO:0000256" key="12">
    <source>
        <dbReference type="ARBA" id="ARBA00023306"/>
    </source>
</evidence>
<feature type="transmembrane region" description="Helical" evidence="17">
    <location>
        <begin position="30"/>
        <end position="52"/>
    </location>
</feature>
<feature type="transmembrane region" description="Helical" evidence="17">
    <location>
        <begin position="361"/>
        <end position="382"/>
    </location>
</feature>
<keyword evidence="13" id="KW-0961">Cell wall biogenesis/degradation</keyword>
<comment type="subcellular location">
    <subcellularLocation>
        <location evidence="1">Cell membrane</location>
        <topology evidence="1">Multi-pass membrane protein</topology>
    </subcellularLocation>
</comment>
<gene>
    <name evidence="18" type="ORF">UFOPK3401_00055</name>
</gene>
<dbReference type="EMBL" id="CAFBLM010000001">
    <property type="protein sequence ID" value="CAB4857379.1"/>
    <property type="molecule type" value="Genomic_DNA"/>
</dbReference>
<dbReference type="InterPro" id="IPR001182">
    <property type="entry name" value="FtsW/RodA"/>
</dbReference>
<evidence type="ECO:0000256" key="14">
    <source>
        <dbReference type="ARBA" id="ARBA00032370"/>
    </source>
</evidence>
<dbReference type="Pfam" id="PF01098">
    <property type="entry name" value="FTSW_RODA_SPOVE"/>
    <property type="match status" value="1"/>
</dbReference>
<dbReference type="GO" id="GO:0051301">
    <property type="term" value="P:cell division"/>
    <property type="evidence" value="ECO:0007669"/>
    <property type="project" value="UniProtKB-KW"/>
</dbReference>
<comment type="pathway">
    <text evidence="2">Cell wall biogenesis; peptidoglycan biosynthesis.</text>
</comment>
<keyword evidence="6" id="KW-0808">Transferase</keyword>
<dbReference type="AlphaFoldDB" id="A0A6J7CMK7"/>
<evidence type="ECO:0000256" key="1">
    <source>
        <dbReference type="ARBA" id="ARBA00004651"/>
    </source>
</evidence>
<evidence type="ECO:0000256" key="6">
    <source>
        <dbReference type="ARBA" id="ARBA00022679"/>
    </source>
</evidence>
<evidence type="ECO:0000256" key="13">
    <source>
        <dbReference type="ARBA" id="ARBA00023316"/>
    </source>
</evidence>
<evidence type="ECO:0000256" key="4">
    <source>
        <dbReference type="ARBA" id="ARBA00022618"/>
    </source>
</evidence>
<dbReference type="EC" id="2.4.99.28" evidence="15"/>
<keyword evidence="10 17" id="KW-1133">Transmembrane helix</keyword>
<organism evidence="18">
    <name type="scientific">freshwater metagenome</name>
    <dbReference type="NCBI Taxonomy" id="449393"/>
    <lineage>
        <taxon>unclassified sequences</taxon>
        <taxon>metagenomes</taxon>
        <taxon>ecological metagenomes</taxon>
    </lineage>
</organism>
<protein>
    <recommendedName>
        <fullName evidence="15">peptidoglycan glycosyltransferase</fullName>
        <ecNumber evidence="15">2.4.99.28</ecNumber>
    </recommendedName>
    <alternativeName>
        <fullName evidence="14">Peptidoglycan polymerase</fullName>
    </alternativeName>
</protein>
<keyword evidence="5" id="KW-0328">Glycosyltransferase</keyword>
<evidence type="ECO:0000256" key="15">
    <source>
        <dbReference type="ARBA" id="ARBA00044770"/>
    </source>
</evidence>
<dbReference type="GO" id="GO:0008360">
    <property type="term" value="P:regulation of cell shape"/>
    <property type="evidence" value="ECO:0007669"/>
    <property type="project" value="UniProtKB-KW"/>
</dbReference>
<proteinExistence type="predicted"/>
<evidence type="ECO:0000256" key="9">
    <source>
        <dbReference type="ARBA" id="ARBA00022984"/>
    </source>
</evidence>
<dbReference type="PANTHER" id="PTHR30474">
    <property type="entry name" value="CELL CYCLE PROTEIN"/>
    <property type="match status" value="1"/>
</dbReference>
<evidence type="ECO:0000256" key="17">
    <source>
        <dbReference type="SAM" id="Phobius"/>
    </source>
</evidence>
<evidence type="ECO:0000256" key="2">
    <source>
        <dbReference type="ARBA" id="ARBA00004752"/>
    </source>
</evidence>
<dbReference type="GO" id="GO:0032153">
    <property type="term" value="C:cell division site"/>
    <property type="evidence" value="ECO:0007669"/>
    <property type="project" value="TreeGrafter"/>
</dbReference>
<dbReference type="InterPro" id="IPR013437">
    <property type="entry name" value="FtsW"/>
</dbReference>
<dbReference type="NCBIfam" id="TIGR02614">
    <property type="entry name" value="ftsW"/>
    <property type="match status" value="1"/>
</dbReference>
<evidence type="ECO:0000313" key="18">
    <source>
        <dbReference type="EMBL" id="CAB4857379.1"/>
    </source>
</evidence>
<keyword evidence="8" id="KW-0133">Cell shape</keyword>
<comment type="catalytic activity">
    <reaction evidence="16">
        <text>[GlcNAc-(1-&gt;4)-Mur2Ac(oyl-L-Ala-gamma-D-Glu-L-Lys-D-Ala-D-Ala)](n)-di-trans,octa-cis-undecaprenyl diphosphate + beta-D-GlcNAc-(1-&gt;4)-Mur2Ac(oyl-L-Ala-gamma-D-Glu-L-Lys-D-Ala-D-Ala)-di-trans,octa-cis-undecaprenyl diphosphate = [GlcNAc-(1-&gt;4)-Mur2Ac(oyl-L-Ala-gamma-D-Glu-L-Lys-D-Ala-D-Ala)](n+1)-di-trans,octa-cis-undecaprenyl diphosphate + di-trans,octa-cis-undecaprenyl diphosphate + H(+)</text>
        <dbReference type="Rhea" id="RHEA:23708"/>
        <dbReference type="Rhea" id="RHEA-COMP:9602"/>
        <dbReference type="Rhea" id="RHEA-COMP:9603"/>
        <dbReference type="ChEBI" id="CHEBI:15378"/>
        <dbReference type="ChEBI" id="CHEBI:58405"/>
        <dbReference type="ChEBI" id="CHEBI:60033"/>
        <dbReference type="ChEBI" id="CHEBI:78435"/>
        <dbReference type="EC" id="2.4.99.28"/>
    </reaction>
</comment>
<evidence type="ECO:0000256" key="5">
    <source>
        <dbReference type="ARBA" id="ARBA00022676"/>
    </source>
</evidence>
<evidence type="ECO:0000256" key="11">
    <source>
        <dbReference type="ARBA" id="ARBA00023136"/>
    </source>
</evidence>
<dbReference type="GO" id="GO:0071555">
    <property type="term" value="P:cell wall organization"/>
    <property type="evidence" value="ECO:0007669"/>
    <property type="project" value="UniProtKB-KW"/>
</dbReference>
<accession>A0A6J7CMK7</accession>
<dbReference type="GO" id="GO:0015648">
    <property type="term" value="F:lipid-linked peptidoglycan transporter activity"/>
    <property type="evidence" value="ECO:0007669"/>
    <property type="project" value="TreeGrafter"/>
</dbReference>
<dbReference type="PROSITE" id="PS00428">
    <property type="entry name" value="FTSW_RODA_SPOVE"/>
    <property type="match status" value="1"/>
</dbReference>
<keyword evidence="7 17" id="KW-0812">Transmembrane</keyword>
<dbReference type="PANTHER" id="PTHR30474:SF2">
    <property type="entry name" value="PEPTIDOGLYCAN GLYCOSYLTRANSFERASE FTSW-RELATED"/>
    <property type="match status" value="1"/>
</dbReference>
<dbReference type="GO" id="GO:0009252">
    <property type="term" value="P:peptidoglycan biosynthetic process"/>
    <property type="evidence" value="ECO:0007669"/>
    <property type="project" value="UniProtKB-KW"/>
</dbReference>
<feature type="transmembrane region" description="Helical" evidence="17">
    <location>
        <begin position="64"/>
        <end position="84"/>
    </location>
</feature>
<feature type="transmembrane region" description="Helical" evidence="17">
    <location>
        <begin position="209"/>
        <end position="230"/>
    </location>
</feature>
<keyword evidence="3" id="KW-1003">Cell membrane</keyword>
<evidence type="ECO:0000256" key="10">
    <source>
        <dbReference type="ARBA" id="ARBA00022989"/>
    </source>
</evidence>
<keyword evidence="4" id="KW-0132">Cell division</keyword>